<dbReference type="EC" id="7.1.1.-" evidence="3"/>
<reference evidence="8" key="1">
    <citation type="submission" date="2011-11" db="EMBL/GenBank/DDBJ databases">
        <title>Complete sequence of Desulfosporosinus orientis DSM 765.</title>
        <authorList>
            <person name="Lucas S."/>
            <person name="Han J."/>
            <person name="Lapidus A."/>
            <person name="Cheng J.-F."/>
            <person name="Goodwin L."/>
            <person name="Pitluck S."/>
            <person name="Peters L."/>
            <person name="Ovchinnikova G."/>
            <person name="Teshima H."/>
            <person name="Detter J.C."/>
            <person name="Han C."/>
            <person name="Tapia R."/>
            <person name="Land M."/>
            <person name="Hauser L."/>
            <person name="Kyrpides N."/>
            <person name="Ivanova N."/>
            <person name="Pagani I."/>
            <person name="Pester M."/>
            <person name="Spring S."/>
            <person name="Ollivier B."/>
            <person name="Rattei T."/>
            <person name="Klenk H.-P."/>
            <person name="Wagner M."/>
            <person name="Loy A."/>
            <person name="Woyke T."/>
        </authorList>
    </citation>
    <scope>NUCLEOTIDE SEQUENCE [LARGE SCALE GENOMIC DNA]</scope>
    <source>
        <strain evidence="8">ATCC 19365 / DSM 765 / NCIMB 8382 / VKM B-1628</strain>
    </source>
</reference>
<comment type="similarity">
    <text evidence="1 3 4">Belongs to the complex I 30 kDa subunit family.</text>
</comment>
<dbReference type="InterPro" id="IPR001268">
    <property type="entry name" value="NADH_UbQ_OxRdtase_30kDa_su"/>
</dbReference>
<sequence length="162" mass="18623">MVNDSLRARVGELAARVKGEVEESLGELELTVNQQNALEALTKARNFAEVPCDFLHDLCGMDLEDHFEIVYQLSSLGGPQRLRVVARVERENPVIDSVTGLWKGADFLEREAFDMFGIHFQGHPNLKRIYMWDDFEGFPLRKDYVTESHEQRAVMRVRKEGE</sequence>
<dbReference type="STRING" id="768706.Desor_4169"/>
<keyword evidence="3" id="KW-1003">Cell membrane</keyword>
<keyword evidence="3 4" id="KW-0520">NAD</keyword>
<comment type="subunit">
    <text evidence="3">NDH-1 is composed of 14 different subunits. Subunits NuoB, C, D, E, F, and G constitute the peripheral sector of the complex.</text>
</comment>
<dbReference type="PANTHER" id="PTHR10884">
    <property type="entry name" value="NADH DEHYDROGENASE UBIQUINONE IRON-SULFUR PROTEIN 3"/>
    <property type="match status" value="1"/>
</dbReference>
<accession>G7WHP3</accession>
<comment type="function">
    <text evidence="3">NDH-1 shuttles electrons from NADH, via FMN and iron-sulfur (Fe-S) centers, to quinones in the respiratory chain. The immediate electron acceptor for the enzyme in this species is believed to be a menaquinone. Couples the redox reaction to proton translocation (for every two electrons transferred, four hydrogen ions are translocated across the cytoplasmic membrane), and thus conserves the redox energy in a proton gradient.</text>
</comment>
<evidence type="ECO:0000313" key="7">
    <source>
        <dbReference type="EMBL" id="AET69605.1"/>
    </source>
</evidence>
<keyword evidence="2 3" id="KW-0813">Transport</keyword>
<organism evidence="7 8">
    <name type="scientific">Desulfosporosinus orientis (strain ATCC 19365 / DSM 765 / NCIMB 8382 / VKM B-1628 / Singapore I)</name>
    <name type="common">Desulfotomaculum orientis</name>
    <dbReference type="NCBI Taxonomy" id="768706"/>
    <lineage>
        <taxon>Bacteria</taxon>
        <taxon>Bacillati</taxon>
        <taxon>Bacillota</taxon>
        <taxon>Clostridia</taxon>
        <taxon>Eubacteriales</taxon>
        <taxon>Desulfitobacteriaceae</taxon>
        <taxon>Desulfosporosinus</taxon>
    </lineage>
</organism>
<dbReference type="GO" id="GO:0005886">
    <property type="term" value="C:plasma membrane"/>
    <property type="evidence" value="ECO:0007669"/>
    <property type="project" value="UniProtKB-SubCell"/>
</dbReference>
<dbReference type="GO" id="GO:0050136">
    <property type="term" value="F:NADH dehydrogenase (quinone) (non-electrogenic) activity"/>
    <property type="evidence" value="ECO:0007669"/>
    <property type="project" value="UniProtKB-UniRule"/>
</dbReference>
<keyword evidence="8" id="KW-1185">Reference proteome</keyword>
<comment type="subcellular location">
    <subcellularLocation>
        <location evidence="3">Cell membrane</location>
        <topology evidence="3">Peripheral membrane protein</topology>
        <orientation evidence="3">Cytoplasmic side</orientation>
    </subcellularLocation>
</comment>
<dbReference type="PROSITE" id="PS00542">
    <property type="entry name" value="COMPLEX1_30K"/>
    <property type="match status" value="1"/>
</dbReference>
<keyword evidence="3 4" id="KW-1278">Translocase</keyword>
<dbReference type="PANTHER" id="PTHR10884:SF14">
    <property type="entry name" value="NADH DEHYDROGENASE [UBIQUINONE] IRON-SULFUR PROTEIN 3, MITOCHONDRIAL"/>
    <property type="match status" value="1"/>
</dbReference>
<reference evidence="7 8" key="2">
    <citation type="journal article" date="2012" name="J. Bacteriol.">
        <title>Complete genome sequences of Desulfosporosinus orientis DSM765T, Desulfosporosinus youngiae DSM17734T, Desulfosporosinus meridiei DSM13257T, and Desulfosporosinus acidiphilus DSM22704T.</title>
        <authorList>
            <person name="Pester M."/>
            <person name="Brambilla E."/>
            <person name="Alazard D."/>
            <person name="Rattei T."/>
            <person name="Weinmaier T."/>
            <person name="Han J."/>
            <person name="Lucas S."/>
            <person name="Lapidus A."/>
            <person name="Cheng J.F."/>
            <person name="Goodwin L."/>
            <person name="Pitluck S."/>
            <person name="Peters L."/>
            <person name="Ovchinnikova G."/>
            <person name="Teshima H."/>
            <person name="Detter J.C."/>
            <person name="Han C.S."/>
            <person name="Tapia R."/>
            <person name="Land M.L."/>
            <person name="Hauser L."/>
            <person name="Kyrpides N.C."/>
            <person name="Ivanova N.N."/>
            <person name="Pagani I."/>
            <person name="Huntmann M."/>
            <person name="Wei C.L."/>
            <person name="Davenport K.W."/>
            <person name="Daligault H."/>
            <person name="Chain P.S."/>
            <person name="Chen A."/>
            <person name="Mavromatis K."/>
            <person name="Markowitz V."/>
            <person name="Szeto E."/>
            <person name="Mikhailova N."/>
            <person name="Pati A."/>
            <person name="Wagner M."/>
            <person name="Woyke T."/>
            <person name="Ollivier B."/>
            <person name="Klenk H.P."/>
            <person name="Spring S."/>
            <person name="Loy A."/>
        </authorList>
    </citation>
    <scope>NUCLEOTIDE SEQUENCE [LARGE SCALE GENOMIC DNA]</scope>
    <source>
        <strain evidence="8">ATCC 19365 / DSM 765 / NCIMB 8382 / VKM B-1628</strain>
    </source>
</reference>
<proteinExistence type="inferred from homology"/>
<dbReference type="eggNOG" id="COG0852">
    <property type="taxonomic scope" value="Bacteria"/>
</dbReference>
<name>G7WHP3_DESOD</name>
<dbReference type="InterPro" id="IPR020396">
    <property type="entry name" value="NADH_UbQ_OxRdtase_CS"/>
</dbReference>
<evidence type="ECO:0000256" key="2">
    <source>
        <dbReference type="ARBA" id="ARBA00022448"/>
    </source>
</evidence>
<evidence type="ECO:0000313" key="8">
    <source>
        <dbReference type="Proteomes" id="UP000006346"/>
    </source>
</evidence>
<dbReference type="SUPFAM" id="SSF143243">
    <property type="entry name" value="Nqo5-like"/>
    <property type="match status" value="1"/>
</dbReference>
<evidence type="ECO:0000256" key="4">
    <source>
        <dbReference type="RuleBase" id="RU003456"/>
    </source>
</evidence>
<dbReference type="HAMAP" id="MF_01357">
    <property type="entry name" value="NDH1_NuoC"/>
    <property type="match status" value="1"/>
</dbReference>
<dbReference type="GO" id="GO:0048038">
    <property type="term" value="F:quinone binding"/>
    <property type="evidence" value="ECO:0007669"/>
    <property type="project" value="UniProtKB-KW"/>
</dbReference>
<feature type="domain" description="NADH:ubiquinone oxidoreductase 30kDa subunit" evidence="6">
    <location>
        <begin position="31"/>
        <end position="149"/>
    </location>
</feature>
<dbReference type="Proteomes" id="UP000006346">
    <property type="component" value="Chromosome"/>
</dbReference>
<gene>
    <name evidence="3" type="primary">nuoC</name>
    <name evidence="7" type="ordered locus">Desor_4169</name>
</gene>
<dbReference type="Gene3D" id="3.30.460.80">
    <property type="entry name" value="NADH:ubiquinone oxidoreductase, 30kDa subunit"/>
    <property type="match status" value="1"/>
</dbReference>
<dbReference type="NCBIfam" id="TIGR01961">
    <property type="entry name" value="NuoC_fam"/>
    <property type="match status" value="1"/>
</dbReference>
<dbReference type="EMBL" id="CP003108">
    <property type="protein sequence ID" value="AET69605.1"/>
    <property type="molecule type" value="Genomic_DNA"/>
</dbReference>
<dbReference type="InterPro" id="IPR010218">
    <property type="entry name" value="NADH_DH_suC"/>
</dbReference>
<comment type="catalytic activity">
    <reaction evidence="3 5">
        <text>a quinone + NADH + 5 H(+)(in) = a quinol + NAD(+) + 4 H(+)(out)</text>
        <dbReference type="Rhea" id="RHEA:57888"/>
        <dbReference type="ChEBI" id="CHEBI:15378"/>
        <dbReference type="ChEBI" id="CHEBI:24646"/>
        <dbReference type="ChEBI" id="CHEBI:57540"/>
        <dbReference type="ChEBI" id="CHEBI:57945"/>
        <dbReference type="ChEBI" id="CHEBI:132124"/>
    </reaction>
</comment>
<dbReference type="InterPro" id="IPR037232">
    <property type="entry name" value="NADH_quin_OxRdtase_su_C/D-like"/>
</dbReference>
<evidence type="ECO:0000256" key="3">
    <source>
        <dbReference type="HAMAP-Rule" id="MF_01357"/>
    </source>
</evidence>
<keyword evidence="3 5" id="KW-0874">Quinone</keyword>
<evidence type="ECO:0000259" key="6">
    <source>
        <dbReference type="Pfam" id="PF00329"/>
    </source>
</evidence>
<evidence type="ECO:0000256" key="1">
    <source>
        <dbReference type="ARBA" id="ARBA00007569"/>
    </source>
</evidence>
<dbReference type="KEGG" id="dor:Desor_4169"/>
<dbReference type="AlphaFoldDB" id="G7WHP3"/>
<evidence type="ECO:0000256" key="5">
    <source>
        <dbReference type="RuleBase" id="RU003582"/>
    </source>
</evidence>
<keyword evidence="3" id="KW-0472">Membrane</keyword>
<dbReference type="RefSeq" id="WP_014186412.1">
    <property type="nucleotide sequence ID" value="NC_016584.1"/>
</dbReference>
<dbReference type="GO" id="GO:0008137">
    <property type="term" value="F:NADH dehydrogenase (ubiquinone) activity"/>
    <property type="evidence" value="ECO:0007669"/>
    <property type="project" value="InterPro"/>
</dbReference>
<dbReference type="HOGENOM" id="CLU_042628_6_2_9"/>
<protein>
    <recommendedName>
        <fullName evidence="3">NADH-quinone oxidoreductase subunit C</fullName>
        <ecNumber evidence="3">7.1.1.-</ecNumber>
    </recommendedName>
    <alternativeName>
        <fullName evidence="3">NADH dehydrogenase I subunit C</fullName>
    </alternativeName>
    <alternativeName>
        <fullName evidence="3">NDH-1 subunit C</fullName>
    </alternativeName>
</protein>
<dbReference type="Pfam" id="PF00329">
    <property type="entry name" value="Complex1_30kDa"/>
    <property type="match status" value="1"/>
</dbReference>
<dbReference type="PATRIC" id="fig|768706.3.peg.4227"/>